<dbReference type="EMBL" id="NCEB01000028">
    <property type="protein sequence ID" value="OYX31804.1"/>
    <property type="molecule type" value="Genomic_DNA"/>
</dbReference>
<accession>A0A258FIJ7</accession>
<feature type="signal peptide" evidence="1">
    <location>
        <begin position="1"/>
        <end position="22"/>
    </location>
</feature>
<proteinExistence type="predicted"/>
<dbReference type="AlphaFoldDB" id="A0A258FIJ7"/>
<protein>
    <recommendedName>
        <fullName evidence="4">Lipoprotein</fullName>
    </recommendedName>
</protein>
<evidence type="ECO:0000256" key="1">
    <source>
        <dbReference type="SAM" id="SignalP"/>
    </source>
</evidence>
<organism evidence="2 3">
    <name type="scientific">Brevundimonas subvibrioides</name>
    <dbReference type="NCBI Taxonomy" id="74313"/>
    <lineage>
        <taxon>Bacteria</taxon>
        <taxon>Pseudomonadati</taxon>
        <taxon>Pseudomonadota</taxon>
        <taxon>Alphaproteobacteria</taxon>
        <taxon>Caulobacterales</taxon>
        <taxon>Caulobacteraceae</taxon>
        <taxon>Brevundimonas</taxon>
    </lineage>
</organism>
<gene>
    <name evidence="2" type="ORF">B7Z01_12180</name>
</gene>
<evidence type="ECO:0000313" key="3">
    <source>
        <dbReference type="Proteomes" id="UP000215595"/>
    </source>
</evidence>
<dbReference type="Proteomes" id="UP000215595">
    <property type="component" value="Unassembled WGS sequence"/>
</dbReference>
<keyword evidence="1" id="KW-0732">Signal</keyword>
<evidence type="ECO:0000313" key="2">
    <source>
        <dbReference type="EMBL" id="OYX31804.1"/>
    </source>
</evidence>
<evidence type="ECO:0008006" key="4">
    <source>
        <dbReference type="Google" id="ProtNLM"/>
    </source>
</evidence>
<reference evidence="2 3" key="1">
    <citation type="submission" date="2017-03" db="EMBL/GenBank/DDBJ databases">
        <title>Lifting the veil on microbial sulfur biogeochemistry in mining wastewaters.</title>
        <authorList>
            <person name="Kantor R.S."/>
            <person name="Colenbrander Nelson T."/>
            <person name="Marshall S."/>
            <person name="Bennett D."/>
            <person name="Apte S."/>
            <person name="Camacho D."/>
            <person name="Thomas B.C."/>
            <person name="Warren L.A."/>
            <person name="Banfield J.F."/>
        </authorList>
    </citation>
    <scope>NUCLEOTIDE SEQUENCE [LARGE SCALE GENOMIC DNA]</scope>
    <source>
        <strain evidence="2">32-69-9</strain>
    </source>
</reference>
<feature type="chain" id="PRO_5012243236" description="Lipoprotein" evidence="1">
    <location>
        <begin position="23"/>
        <end position="133"/>
    </location>
</feature>
<comment type="caution">
    <text evidence="2">The sequence shown here is derived from an EMBL/GenBank/DDBJ whole genome shotgun (WGS) entry which is preliminary data.</text>
</comment>
<name>A0A258FIJ7_9CAUL</name>
<sequence length="133" mass="14102">MNIASPLIALPLAALLGLAACAAPRVGVDDLDVLSAQAPDEVIASGRPVEALAACFQERADFLPLSRFVMTETHWRYSLAGYGSAYESVTIRPTATGSEAEIRLGAYDARWTRNFEDGRGQALRACAASDTNG</sequence>